<dbReference type="InterPro" id="IPR036641">
    <property type="entry name" value="HPT_dom_sf"/>
</dbReference>
<keyword evidence="1" id="KW-0902">Two-component regulatory system</keyword>
<dbReference type="Proteomes" id="UP001446205">
    <property type="component" value="Unassembled WGS sequence"/>
</dbReference>
<evidence type="ECO:0000313" key="4">
    <source>
        <dbReference type="Proteomes" id="UP001446205"/>
    </source>
</evidence>
<evidence type="ECO:0000259" key="2">
    <source>
        <dbReference type="Pfam" id="PF01627"/>
    </source>
</evidence>
<gene>
    <name evidence="3" type="ORF">WOB96_00705</name>
</gene>
<evidence type="ECO:0000313" key="3">
    <source>
        <dbReference type="EMBL" id="MEK8088272.1"/>
    </source>
</evidence>
<name>A0ABU9D601_9PROT</name>
<dbReference type="Pfam" id="PF01627">
    <property type="entry name" value="Hpt"/>
    <property type="match status" value="1"/>
</dbReference>
<dbReference type="SUPFAM" id="SSF47226">
    <property type="entry name" value="Histidine-containing phosphotransfer domain, HPT domain"/>
    <property type="match status" value="1"/>
</dbReference>
<dbReference type="RefSeq" id="WP_341369338.1">
    <property type="nucleotide sequence ID" value="NZ_JBBPCO010000001.1"/>
</dbReference>
<proteinExistence type="predicted"/>
<sequence length="124" mass="13524">MSSPPESLQDRFAALQAAFLQQMRERMAEIEVLWPTARASRNPSDLKPLYIHVHSLCGSSAPLGFPEISEAAQHADAFLRPLANASEPFPAECISRIESLLEALRMAAGNSMQDSESGKIRTAS</sequence>
<protein>
    <submittedName>
        <fullName evidence="3">Hpt domain-containing protein</fullName>
    </submittedName>
</protein>
<dbReference type="Gene3D" id="1.20.120.160">
    <property type="entry name" value="HPT domain"/>
    <property type="match status" value="1"/>
</dbReference>
<feature type="domain" description="HPt" evidence="2">
    <location>
        <begin position="17"/>
        <end position="105"/>
    </location>
</feature>
<organism evidence="3 4">
    <name type="scientific">Thermithiobacillus plumbiphilus</name>
    <dbReference type="NCBI Taxonomy" id="1729899"/>
    <lineage>
        <taxon>Bacteria</taxon>
        <taxon>Pseudomonadati</taxon>
        <taxon>Pseudomonadota</taxon>
        <taxon>Acidithiobacillia</taxon>
        <taxon>Acidithiobacillales</taxon>
        <taxon>Thermithiobacillaceae</taxon>
        <taxon>Thermithiobacillus</taxon>
    </lineage>
</organism>
<dbReference type="EMBL" id="JBBPCO010000001">
    <property type="protein sequence ID" value="MEK8088272.1"/>
    <property type="molecule type" value="Genomic_DNA"/>
</dbReference>
<accession>A0ABU9D601</accession>
<reference evidence="3 4" key="1">
    <citation type="submission" date="2024-04" db="EMBL/GenBank/DDBJ databases">
        <authorList>
            <person name="Abashina T."/>
            <person name="Shaikin A."/>
        </authorList>
    </citation>
    <scope>NUCLEOTIDE SEQUENCE [LARGE SCALE GENOMIC DNA]</scope>
    <source>
        <strain evidence="3 4">AAFK</strain>
    </source>
</reference>
<evidence type="ECO:0000256" key="1">
    <source>
        <dbReference type="ARBA" id="ARBA00023012"/>
    </source>
</evidence>
<comment type="caution">
    <text evidence="3">The sequence shown here is derived from an EMBL/GenBank/DDBJ whole genome shotgun (WGS) entry which is preliminary data.</text>
</comment>
<keyword evidence="4" id="KW-1185">Reference proteome</keyword>
<dbReference type="InterPro" id="IPR008207">
    <property type="entry name" value="Sig_transdc_His_kin_Hpt_dom"/>
</dbReference>